<gene>
    <name evidence="2" type="ORF">WT57_25140</name>
</gene>
<feature type="region of interest" description="Disordered" evidence="1">
    <location>
        <begin position="1"/>
        <end position="20"/>
    </location>
</feature>
<evidence type="ECO:0000313" key="2">
    <source>
        <dbReference type="EMBL" id="KWF61739.1"/>
    </source>
</evidence>
<evidence type="ECO:0000313" key="3">
    <source>
        <dbReference type="Proteomes" id="UP000061512"/>
    </source>
</evidence>
<comment type="caution">
    <text evidence="2">The sequence shown here is derived from an EMBL/GenBank/DDBJ whole genome shotgun (WGS) entry which is preliminary data.</text>
</comment>
<accession>A0A132EXP4</accession>
<protein>
    <submittedName>
        <fullName evidence="2">Uncharacterized protein</fullName>
    </submittedName>
</protein>
<sequence length="122" mass="13643">MTANATYAEPRETQARRRSCGAAARRMAHAGSSLRAWLLIASGFRLKAGMAARRADVRREATKRRSVEAARCGWATRAGGAMHRRATASDASERHFRRARRTMRETPRPCSLRARGRRADGY</sequence>
<evidence type="ECO:0000256" key="1">
    <source>
        <dbReference type="SAM" id="MobiDB-lite"/>
    </source>
</evidence>
<proteinExistence type="predicted"/>
<dbReference type="AlphaFoldDB" id="A0A132EXP4"/>
<organism evidence="2 3">
    <name type="scientific">Burkholderia pseudomultivorans</name>
    <dbReference type="NCBI Taxonomy" id="1207504"/>
    <lineage>
        <taxon>Bacteria</taxon>
        <taxon>Pseudomonadati</taxon>
        <taxon>Pseudomonadota</taxon>
        <taxon>Betaproteobacteria</taxon>
        <taxon>Burkholderiales</taxon>
        <taxon>Burkholderiaceae</taxon>
        <taxon>Burkholderia</taxon>
        <taxon>Burkholderia cepacia complex</taxon>
    </lineage>
</organism>
<reference evidence="2 3" key="1">
    <citation type="submission" date="2015-11" db="EMBL/GenBank/DDBJ databases">
        <title>Expanding the genomic diversity of Burkholderia species for the development of highly accurate diagnostics.</title>
        <authorList>
            <person name="Sahl J."/>
            <person name="Keim P."/>
            <person name="Wagner D."/>
        </authorList>
    </citation>
    <scope>NUCLEOTIDE SEQUENCE [LARGE SCALE GENOMIC DNA]</scope>
    <source>
        <strain evidence="2 3">MSMB574WGS</strain>
    </source>
</reference>
<dbReference type="Proteomes" id="UP000061512">
    <property type="component" value="Unassembled WGS sequence"/>
</dbReference>
<feature type="region of interest" description="Disordered" evidence="1">
    <location>
        <begin position="78"/>
        <end position="122"/>
    </location>
</feature>
<name>A0A132EXP4_9BURK</name>
<dbReference type="EMBL" id="LPJX01000052">
    <property type="protein sequence ID" value="KWF61739.1"/>
    <property type="molecule type" value="Genomic_DNA"/>
</dbReference>